<dbReference type="VEuPathDB" id="ToxoDB:LOC34622704"/>
<evidence type="ECO:0000256" key="1">
    <source>
        <dbReference type="SAM" id="MobiDB-lite"/>
    </source>
</evidence>
<name>A0A1D3D3G4_9EIME</name>
<dbReference type="EMBL" id="JROU02000911">
    <property type="protein sequence ID" value="OEH77980.1"/>
    <property type="molecule type" value="Genomic_DNA"/>
</dbReference>
<dbReference type="AlphaFoldDB" id="A0A1D3D3G4"/>
<evidence type="ECO:0000313" key="2">
    <source>
        <dbReference type="EMBL" id="OEH77980.1"/>
    </source>
</evidence>
<dbReference type="Gene3D" id="3.30.70.330">
    <property type="match status" value="1"/>
</dbReference>
<reference evidence="2 3" key="1">
    <citation type="journal article" date="2016" name="BMC Genomics">
        <title>Comparative genomics reveals Cyclospora cayetanensis possesses coccidia-like metabolism and invasion components but unique surface antigens.</title>
        <authorList>
            <person name="Liu S."/>
            <person name="Wang L."/>
            <person name="Zheng H."/>
            <person name="Xu Z."/>
            <person name="Roellig D.M."/>
            <person name="Li N."/>
            <person name="Frace M.A."/>
            <person name="Tang K."/>
            <person name="Arrowood M.J."/>
            <person name="Moss D.M."/>
            <person name="Zhang L."/>
            <person name="Feng Y."/>
            <person name="Xiao L."/>
        </authorList>
    </citation>
    <scope>NUCLEOTIDE SEQUENCE [LARGE SCALE GENOMIC DNA]</scope>
    <source>
        <strain evidence="2 3">CHN_HEN01</strain>
    </source>
</reference>
<sequence>MSLLTVFNGLECAGIKKATAEPHLSAAASMAAAVAANVASAAARLATAASAIAETINLAPSASGSTPAIFESSKDQPPPTPEFVTANALIAAVYNAADHQKERIPPAGALEYHMLLPVILEHLERLVRQERTVEGEEPIVEEDNTQPGEKSDAQGALVDNGRERAGTRESQLPRSQDREEYSVYVRGISRTSNSAALARLFSCFGHVTSFQRKHGYCFATYSSLPSSVFDATPGYPCAAAAAATAIHYLDGAASGCREEKRLSVTLAKISPSLPKHLLDGDRIASSKACRCTCCSVAKHFKETEAAEAAAAAFIVPLKSTCTTPPPAAAPVAAQPASPAAFASPTRHPSSPAATQAAAVDFPLFFRHISQFLSLLHGQQKNLPLMRIASRGGGFIAAKELSESMGVAAALQFAFKKCLRLPLESLSALVFVPGDGQHPTPASWRCVSIDPRMQPQHCDPTIQHTPSAHASAAASAHTVTKCRFVGSLENRVFCFRGTAEAFCFQDLSTVMQPHDGRLEGPDTIVLLGVHSHAPLQEFFDKLLQVYGGTAKHFVAISLPCCGSSGFLRGPPISRYRDPGILSHENEVYIHHIQPAAPSSTER</sequence>
<dbReference type="InParanoid" id="A0A1D3D3G4"/>
<proteinExistence type="predicted"/>
<dbReference type="VEuPathDB" id="ToxoDB:cyc_06566"/>
<protein>
    <recommendedName>
        <fullName evidence="4">RRM domain-containing protein</fullName>
    </recommendedName>
</protein>
<comment type="caution">
    <text evidence="2">The sequence shown here is derived from an EMBL/GenBank/DDBJ whole genome shotgun (WGS) entry which is preliminary data.</text>
</comment>
<keyword evidence="3" id="KW-1185">Reference proteome</keyword>
<dbReference type="SUPFAM" id="SSF54928">
    <property type="entry name" value="RNA-binding domain, RBD"/>
    <property type="match status" value="1"/>
</dbReference>
<dbReference type="Proteomes" id="UP000095192">
    <property type="component" value="Unassembled WGS sequence"/>
</dbReference>
<dbReference type="InterPro" id="IPR035979">
    <property type="entry name" value="RBD_domain_sf"/>
</dbReference>
<feature type="region of interest" description="Disordered" evidence="1">
    <location>
        <begin position="134"/>
        <end position="178"/>
    </location>
</feature>
<gene>
    <name evidence="2" type="ORF">cyc_06566</name>
</gene>
<evidence type="ECO:0008006" key="4">
    <source>
        <dbReference type="Google" id="ProtNLM"/>
    </source>
</evidence>
<evidence type="ECO:0000313" key="3">
    <source>
        <dbReference type="Proteomes" id="UP000095192"/>
    </source>
</evidence>
<accession>A0A1D3D3G4</accession>
<feature type="compositionally biased region" description="Acidic residues" evidence="1">
    <location>
        <begin position="135"/>
        <end position="144"/>
    </location>
</feature>
<dbReference type="GO" id="GO:0003676">
    <property type="term" value="F:nucleic acid binding"/>
    <property type="evidence" value="ECO:0007669"/>
    <property type="project" value="InterPro"/>
</dbReference>
<organism evidence="2 3">
    <name type="scientific">Cyclospora cayetanensis</name>
    <dbReference type="NCBI Taxonomy" id="88456"/>
    <lineage>
        <taxon>Eukaryota</taxon>
        <taxon>Sar</taxon>
        <taxon>Alveolata</taxon>
        <taxon>Apicomplexa</taxon>
        <taxon>Conoidasida</taxon>
        <taxon>Coccidia</taxon>
        <taxon>Eucoccidiorida</taxon>
        <taxon>Eimeriorina</taxon>
        <taxon>Eimeriidae</taxon>
        <taxon>Cyclospora</taxon>
    </lineage>
</organism>
<dbReference type="InterPro" id="IPR012677">
    <property type="entry name" value="Nucleotide-bd_a/b_plait_sf"/>
</dbReference>